<dbReference type="Proteomes" id="UP001183420">
    <property type="component" value="Unassembled WGS sequence"/>
</dbReference>
<accession>A0ABU2LTZ9</accession>
<organism evidence="1 2">
    <name type="scientific">Streptomyces millisiae</name>
    <dbReference type="NCBI Taxonomy" id="3075542"/>
    <lineage>
        <taxon>Bacteria</taxon>
        <taxon>Bacillati</taxon>
        <taxon>Actinomycetota</taxon>
        <taxon>Actinomycetes</taxon>
        <taxon>Kitasatosporales</taxon>
        <taxon>Streptomycetaceae</taxon>
        <taxon>Streptomyces</taxon>
    </lineage>
</organism>
<comment type="caution">
    <text evidence="1">The sequence shown here is derived from an EMBL/GenBank/DDBJ whole genome shotgun (WGS) entry which is preliminary data.</text>
</comment>
<evidence type="ECO:0000313" key="1">
    <source>
        <dbReference type="EMBL" id="MDT0321005.1"/>
    </source>
</evidence>
<protein>
    <recommendedName>
        <fullName evidence="3">ATP-binding protein</fullName>
    </recommendedName>
</protein>
<evidence type="ECO:0008006" key="3">
    <source>
        <dbReference type="Google" id="ProtNLM"/>
    </source>
</evidence>
<sequence>MTEQEHVTVNDPRGPVNNGAGHQYVFYSAGTDWMIRKGVESLRIVREDRMRLADRFVPPVGYRVAADRLEKPGSVVLLAAPPGTGRRAAAIMLLHDLEGDGGADGEGVRFEELPVTDRDDVPLAPEEEDRFLLDLSGIADEEAYVKAQRRLAVHRSQVQEAGAHMVVVLPSGMEHAHSPDFEPHTVTLGRPRGLAVITRHLRMDRIAFRSTELGSAGLQRLCDHSPMRELARLAGLVKTARDSGRFGTDFAGWLDQAMRAVTDRADEVGRQMSAVRAAPERALLLAAAVFEEVHADTVYEAWHGLMRTVRHEEEATTELARTDLRERLAALDIERNPDGRLRFGRLAYADAVRTYFWEHFPGVRDDLRDWIGSATGLHGLTADDRVNVVIRFGERSLAVGRPDHLFDLVVRWANGATGASCEPRAVAALELGLTHERFGGWFRRRVYECVRSGPLSDGLIRVLTVACRRNLGATHPNQALVRLHHLAVRKGQAACEARDALLDLGGRDRRLYRLLIDRVRARTYREPREAEPHLRLLMELLRSDRAPDPPPWPDLFLGWETVFSQPPTDLWKPLVSSWLTAMAGDSTRETALGVMVGATRGRAAALHRLYTITCDWAGAARRSPRAAAVAATFWQHIDHAQYARTESTERADVGPRTTEEAR</sequence>
<keyword evidence="2" id="KW-1185">Reference proteome</keyword>
<dbReference type="RefSeq" id="WP_311601195.1">
    <property type="nucleotide sequence ID" value="NZ_JAVREM010000032.1"/>
</dbReference>
<reference evidence="2" key="1">
    <citation type="submission" date="2023-07" db="EMBL/GenBank/DDBJ databases">
        <title>30 novel species of actinomycetes from the DSMZ collection.</title>
        <authorList>
            <person name="Nouioui I."/>
        </authorList>
    </citation>
    <scope>NUCLEOTIDE SEQUENCE [LARGE SCALE GENOMIC DNA]</scope>
    <source>
        <strain evidence="2">DSM 44918</strain>
    </source>
</reference>
<dbReference type="EMBL" id="JAVREM010000032">
    <property type="protein sequence ID" value="MDT0321005.1"/>
    <property type="molecule type" value="Genomic_DNA"/>
</dbReference>
<name>A0ABU2LTZ9_9ACTN</name>
<gene>
    <name evidence="1" type="ORF">RNC47_21975</name>
</gene>
<proteinExistence type="predicted"/>
<evidence type="ECO:0000313" key="2">
    <source>
        <dbReference type="Proteomes" id="UP001183420"/>
    </source>
</evidence>